<evidence type="ECO:0000313" key="3">
    <source>
        <dbReference type="Proteomes" id="UP000792457"/>
    </source>
</evidence>
<reference evidence="2" key="1">
    <citation type="submission" date="2013-04" db="EMBL/GenBank/DDBJ databases">
        <authorList>
            <person name="Qu J."/>
            <person name="Murali S.C."/>
            <person name="Bandaranaike D."/>
            <person name="Bellair M."/>
            <person name="Blankenburg K."/>
            <person name="Chao H."/>
            <person name="Dinh H."/>
            <person name="Doddapaneni H."/>
            <person name="Downs B."/>
            <person name="Dugan-Rocha S."/>
            <person name="Elkadiri S."/>
            <person name="Gnanaolivu R.D."/>
            <person name="Hernandez B."/>
            <person name="Javaid M."/>
            <person name="Jayaseelan J.C."/>
            <person name="Lee S."/>
            <person name="Li M."/>
            <person name="Ming W."/>
            <person name="Munidasa M."/>
            <person name="Muniz J."/>
            <person name="Nguyen L."/>
            <person name="Ongeri F."/>
            <person name="Osuji N."/>
            <person name="Pu L.-L."/>
            <person name="Puazo M."/>
            <person name="Qu C."/>
            <person name="Quiroz J."/>
            <person name="Raj R."/>
            <person name="Weissenberger G."/>
            <person name="Xin Y."/>
            <person name="Zou X."/>
            <person name="Han Y."/>
            <person name="Richards S."/>
            <person name="Worley K."/>
            <person name="Muzny D."/>
            <person name="Gibbs R."/>
        </authorList>
    </citation>
    <scope>NUCLEOTIDE SEQUENCE</scope>
    <source>
        <strain evidence="2">Sampled in the wild</strain>
    </source>
</reference>
<name>A0A8K0K7I7_LADFU</name>
<keyword evidence="3" id="KW-1185">Reference proteome</keyword>
<dbReference type="AlphaFoldDB" id="A0A8K0K7I7"/>
<organism evidence="2 3">
    <name type="scientific">Ladona fulva</name>
    <name type="common">Scarce chaser dragonfly</name>
    <name type="synonym">Libellula fulva</name>
    <dbReference type="NCBI Taxonomy" id="123851"/>
    <lineage>
        <taxon>Eukaryota</taxon>
        <taxon>Metazoa</taxon>
        <taxon>Ecdysozoa</taxon>
        <taxon>Arthropoda</taxon>
        <taxon>Hexapoda</taxon>
        <taxon>Insecta</taxon>
        <taxon>Pterygota</taxon>
        <taxon>Palaeoptera</taxon>
        <taxon>Odonata</taxon>
        <taxon>Epiprocta</taxon>
        <taxon>Anisoptera</taxon>
        <taxon>Libelluloidea</taxon>
        <taxon>Libellulidae</taxon>
        <taxon>Ladona</taxon>
    </lineage>
</organism>
<evidence type="ECO:0000313" key="2">
    <source>
        <dbReference type="EMBL" id="KAG8229313.1"/>
    </source>
</evidence>
<reference evidence="2" key="2">
    <citation type="submission" date="2017-10" db="EMBL/GenBank/DDBJ databases">
        <title>Ladona fulva Genome sequencing and assembly.</title>
        <authorList>
            <person name="Murali S."/>
            <person name="Richards S."/>
            <person name="Bandaranaike D."/>
            <person name="Bellair M."/>
            <person name="Blankenburg K."/>
            <person name="Chao H."/>
            <person name="Dinh H."/>
            <person name="Doddapaneni H."/>
            <person name="Dugan-Rocha S."/>
            <person name="Elkadiri S."/>
            <person name="Gnanaolivu R."/>
            <person name="Hernandez B."/>
            <person name="Skinner E."/>
            <person name="Javaid M."/>
            <person name="Lee S."/>
            <person name="Li M."/>
            <person name="Ming W."/>
            <person name="Munidasa M."/>
            <person name="Muniz J."/>
            <person name="Nguyen L."/>
            <person name="Hughes D."/>
            <person name="Osuji N."/>
            <person name="Pu L.-L."/>
            <person name="Puazo M."/>
            <person name="Qu C."/>
            <person name="Quiroz J."/>
            <person name="Raj R."/>
            <person name="Weissenberger G."/>
            <person name="Xin Y."/>
            <person name="Zou X."/>
            <person name="Han Y."/>
            <person name="Worley K."/>
            <person name="Muzny D."/>
            <person name="Gibbs R."/>
        </authorList>
    </citation>
    <scope>NUCLEOTIDE SEQUENCE</scope>
    <source>
        <strain evidence="2">Sampled in the wild</strain>
    </source>
</reference>
<proteinExistence type="predicted"/>
<dbReference type="EMBL" id="KZ308425">
    <property type="protein sequence ID" value="KAG8229313.1"/>
    <property type="molecule type" value="Genomic_DNA"/>
</dbReference>
<dbReference type="Proteomes" id="UP000792457">
    <property type="component" value="Unassembled WGS sequence"/>
</dbReference>
<dbReference type="OrthoDB" id="3853857at2759"/>
<accession>A0A8K0K7I7</accession>
<sequence>MAASQVTSGAVLEETFYIFSKKKTVYRVRLTEKGLNLQKESNGSTKTEAILLSDIVGCRCVRSRRKSESCVCRPSVGGGGGPGSGRRNGAGKGDRVPSYVDDNSSEQDENDINAYLHIYAYVLKKRRGRVKSDPQQASGKRERTTITLRFRSFDRYEENLREAQRWRVAIKCLMRNKPVPKSVLCNGDAYEPGKSLSML</sequence>
<feature type="compositionally biased region" description="Gly residues" evidence="1">
    <location>
        <begin position="76"/>
        <end position="91"/>
    </location>
</feature>
<gene>
    <name evidence="2" type="ORF">J437_LFUL009072</name>
</gene>
<feature type="region of interest" description="Disordered" evidence="1">
    <location>
        <begin position="70"/>
        <end position="107"/>
    </location>
</feature>
<protein>
    <submittedName>
        <fullName evidence="2">Uncharacterized protein</fullName>
    </submittedName>
</protein>
<evidence type="ECO:0000256" key="1">
    <source>
        <dbReference type="SAM" id="MobiDB-lite"/>
    </source>
</evidence>
<comment type="caution">
    <text evidence="2">The sequence shown here is derived from an EMBL/GenBank/DDBJ whole genome shotgun (WGS) entry which is preliminary data.</text>
</comment>